<feature type="compositionally biased region" description="Basic and acidic residues" evidence="1">
    <location>
        <begin position="43"/>
        <end position="52"/>
    </location>
</feature>
<organism evidence="2 3">
    <name type="scientific">Diploscapter pachys</name>
    <dbReference type="NCBI Taxonomy" id="2018661"/>
    <lineage>
        <taxon>Eukaryota</taxon>
        <taxon>Metazoa</taxon>
        <taxon>Ecdysozoa</taxon>
        <taxon>Nematoda</taxon>
        <taxon>Chromadorea</taxon>
        <taxon>Rhabditida</taxon>
        <taxon>Rhabditina</taxon>
        <taxon>Rhabditomorpha</taxon>
        <taxon>Rhabditoidea</taxon>
        <taxon>Rhabditidae</taxon>
        <taxon>Diploscapter</taxon>
    </lineage>
</organism>
<keyword evidence="3" id="KW-1185">Reference proteome</keyword>
<evidence type="ECO:0000256" key="1">
    <source>
        <dbReference type="SAM" id="MobiDB-lite"/>
    </source>
</evidence>
<feature type="compositionally biased region" description="Polar residues" evidence="1">
    <location>
        <begin position="506"/>
        <end position="515"/>
    </location>
</feature>
<dbReference type="Proteomes" id="UP000218231">
    <property type="component" value="Unassembled WGS sequence"/>
</dbReference>
<feature type="compositionally biased region" description="Low complexity" evidence="1">
    <location>
        <begin position="545"/>
        <end position="560"/>
    </location>
</feature>
<name>A0A2A2K8M4_9BILA</name>
<feature type="compositionally biased region" description="Basic and acidic residues" evidence="1">
    <location>
        <begin position="587"/>
        <end position="609"/>
    </location>
</feature>
<feature type="compositionally biased region" description="Low complexity" evidence="1">
    <location>
        <begin position="64"/>
        <end position="115"/>
    </location>
</feature>
<proteinExistence type="predicted"/>
<reference evidence="2 3" key="1">
    <citation type="journal article" date="2017" name="Curr. Biol.">
        <title>Genome architecture and evolution of a unichromosomal asexual nematode.</title>
        <authorList>
            <person name="Fradin H."/>
            <person name="Zegar C."/>
            <person name="Gutwein M."/>
            <person name="Lucas J."/>
            <person name="Kovtun M."/>
            <person name="Corcoran D."/>
            <person name="Baugh L.R."/>
            <person name="Kiontke K."/>
            <person name="Gunsalus K."/>
            <person name="Fitch D.H."/>
            <person name="Piano F."/>
        </authorList>
    </citation>
    <scope>NUCLEOTIDE SEQUENCE [LARGE SCALE GENOMIC DNA]</scope>
    <source>
        <strain evidence="2">PF1309</strain>
    </source>
</reference>
<comment type="caution">
    <text evidence="2">The sequence shown here is derived from an EMBL/GenBank/DDBJ whole genome shotgun (WGS) entry which is preliminary data.</text>
</comment>
<accession>A0A2A2K8M4</accession>
<feature type="compositionally biased region" description="Polar residues" evidence="1">
    <location>
        <begin position="477"/>
        <end position="495"/>
    </location>
</feature>
<feature type="compositionally biased region" description="Basic and acidic residues" evidence="1">
    <location>
        <begin position="1"/>
        <end position="18"/>
    </location>
</feature>
<feature type="region of interest" description="Disordered" evidence="1">
    <location>
        <begin position="1"/>
        <end position="120"/>
    </location>
</feature>
<evidence type="ECO:0000313" key="3">
    <source>
        <dbReference type="Proteomes" id="UP000218231"/>
    </source>
</evidence>
<evidence type="ECO:0000313" key="2">
    <source>
        <dbReference type="EMBL" id="PAV70242.1"/>
    </source>
</evidence>
<feature type="compositionally biased region" description="Basic and acidic residues" evidence="1">
    <location>
        <begin position="651"/>
        <end position="684"/>
    </location>
</feature>
<feature type="compositionally biased region" description="Polar residues" evidence="1">
    <location>
        <begin position="568"/>
        <end position="586"/>
    </location>
</feature>
<feature type="region of interest" description="Disordered" evidence="1">
    <location>
        <begin position="440"/>
        <end position="710"/>
    </location>
</feature>
<sequence length="751" mass="82796">MYRQKRDSDRNSDEERSSRSRSSNSSTGSTSSTARSRSRSSRRSLERIDPDSINRQGHRNADYSSLSSLSSSPSTSFTSSAYLSTAPTASTPSPSSLSAGQPLSRGSNSNASARSPFCSDFCKPRPNRDITSGLTTSKGSMPFGLRPSKNAPSLRELLVGDPILEDLPIKVMTYRFAEVTTNPQLVLFVTEFLYFGEGWRSKTEQFDVAAQMMESHLDVPDVPRNISEAKLHKGQFYMEQISGKYIMYGRCMTTVKMTENNEEGFEVADTRSVVPIPGCNERNLPCDVYLQPAVRGTLRCNHELAINCETFAIKLNGEPTGEFEMRDRISDAEALELVNQVRQPIAFKENVEFVDQMLFIDTSDVVHLPADQRHQLVKSSTDDKTLVMKQVTLIIRGGEEGLIVEELRHYYDRVPGMNLGPDELYCVIKRQEIADMNKISGFSTEDPSTRRADDNQQNQLATPGLHSCGGFKDGTRRASTPLSDSSLQTSTPRKQSPSRDLREPSQPLQTSTSLKNAPAKASSLRPGDDDAIEMDFNPLGDLILPPNSFPTQTQSQSSPNPTTPPSTYQEQPAKTDPTSSSGGTTQDVRKTAAEDSALEKSGTKSEEKTVAPSRIPATFKNSLEGILKKQQGKSDRESGSAAEVQRQPIAKPEDEKPVDNVLHQDMKAAGSPKEHKEHKGDKATKLSMSSTSSIGTSSNEKGVKSPKNVKRIVKKTRITMRVDEKTGAETVENESTREKVEMSGNFCNFYF</sequence>
<feature type="compositionally biased region" description="Low complexity" evidence="1">
    <location>
        <begin position="687"/>
        <end position="698"/>
    </location>
</feature>
<dbReference type="EMBL" id="LIAE01009328">
    <property type="protein sequence ID" value="PAV70242.1"/>
    <property type="molecule type" value="Genomic_DNA"/>
</dbReference>
<protein>
    <submittedName>
        <fullName evidence="2">Uncharacterized protein</fullName>
    </submittedName>
</protein>
<dbReference type="AlphaFoldDB" id="A0A2A2K8M4"/>
<gene>
    <name evidence="2" type="ORF">WR25_18584</name>
</gene>
<feature type="compositionally biased region" description="Low complexity" evidence="1">
    <location>
        <begin position="20"/>
        <end position="35"/>
    </location>
</feature>